<dbReference type="RefSeq" id="XP_040779385.1">
    <property type="nucleotide sequence ID" value="XM_040921196.1"/>
</dbReference>
<feature type="region of interest" description="Disordered" evidence="1">
    <location>
        <begin position="35"/>
        <end position="86"/>
    </location>
</feature>
<feature type="signal peptide" evidence="2">
    <location>
        <begin position="1"/>
        <end position="22"/>
    </location>
</feature>
<comment type="caution">
    <text evidence="3">The sequence shown here is derived from an EMBL/GenBank/DDBJ whole genome shotgun (WGS) entry which is preliminary data.</text>
</comment>
<keyword evidence="2" id="KW-0732">Signal</keyword>
<dbReference type="PROSITE" id="PS51257">
    <property type="entry name" value="PROKAR_LIPOPROTEIN"/>
    <property type="match status" value="1"/>
</dbReference>
<evidence type="ECO:0000256" key="1">
    <source>
        <dbReference type="SAM" id="MobiDB-lite"/>
    </source>
</evidence>
<feature type="chain" id="PRO_5040504093" description="Secreted protein" evidence="2">
    <location>
        <begin position="23"/>
        <end position="86"/>
    </location>
</feature>
<evidence type="ECO:0000313" key="4">
    <source>
        <dbReference type="Proteomes" id="UP000803844"/>
    </source>
</evidence>
<accession>A0A9P5CRC7</accession>
<dbReference type="AlphaFoldDB" id="A0A9P5CRC7"/>
<dbReference type="GeneID" id="63838325"/>
<organism evidence="3 4">
    <name type="scientific">Cryphonectria parasitica (strain ATCC 38755 / EP155)</name>
    <dbReference type="NCBI Taxonomy" id="660469"/>
    <lineage>
        <taxon>Eukaryota</taxon>
        <taxon>Fungi</taxon>
        <taxon>Dikarya</taxon>
        <taxon>Ascomycota</taxon>
        <taxon>Pezizomycotina</taxon>
        <taxon>Sordariomycetes</taxon>
        <taxon>Sordariomycetidae</taxon>
        <taxon>Diaporthales</taxon>
        <taxon>Cryphonectriaceae</taxon>
        <taxon>Cryphonectria-Endothia species complex</taxon>
        <taxon>Cryphonectria</taxon>
    </lineage>
</organism>
<dbReference type="EMBL" id="MU032345">
    <property type="protein sequence ID" value="KAF3768424.1"/>
    <property type="molecule type" value="Genomic_DNA"/>
</dbReference>
<evidence type="ECO:0008006" key="5">
    <source>
        <dbReference type="Google" id="ProtNLM"/>
    </source>
</evidence>
<proteinExistence type="predicted"/>
<reference evidence="3" key="1">
    <citation type="journal article" date="2020" name="Phytopathology">
        <title>Genome sequence of the chestnut blight fungus Cryphonectria parasitica EP155: A fundamental resource for an archetypical invasive plant pathogen.</title>
        <authorList>
            <person name="Crouch J.A."/>
            <person name="Dawe A."/>
            <person name="Aerts A."/>
            <person name="Barry K."/>
            <person name="Churchill A.C.L."/>
            <person name="Grimwood J."/>
            <person name="Hillman B."/>
            <person name="Milgroom M.G."/>
            <person name="Pangilinan J."/>
            <person name="Smith M."/>
            <person name="Salamov A."/>
            <person name="Schmutz J."/>
            <person name="Yadav J."/>
            <person name="Grigoriev I.V."/>
            <person name="Nuss D."/>
        </authorList>
    </citation>
    <scope>NUCLEOTIDE SEQUENCE</scope>
    <source>
        <strain evidence="3">EP155</strain>
    </source>
</reference>
<keyword evidence="4" id="KW-1185">Reference proteome</keyword>
<sequence length="86" mass="9534">MKHFGPLAHMQLMLFIITSACARCYFLQDALHGEPEETTSTRGLARRSLCEVPEDTTSRPDSTRQLLSGEYRSAGPQPLQSLALPT</sequence>
<evidence type="ECO:0000313" key="3">
    <source>
        <dbReference type="EMBL" id="KAF3768424.1"/>
    </source>
</evidence>
<protein>
    <recommendedName>
        <fullName evidence="5">Secreted protein</fullName>
    </recommendedName>
</protein>
<evidence type="ECO:0000256" key="2">
    <source>
        <dbReference type="SAM" id="SignalP"/>
    </source>
</evidence>
<name>A0A9P5CRC7_CRYP1</name>
<dbReference type="Proteomes" id="UP000803844">
    <property type="component" value="Unassembled WGS sequence"/>
</dbReference>
<gene>
    <name evidence="3" type="ORF">M406DRAFT_336908</name>
</gene>